<dbReference type="Gene3D" id="1.10.287.130">
    <property type="match status" value="1"/>
</dbReference>
<dbReference type="InterPro" id="IPR013767">
    <property type="entry name" value="PAS_fold"/>
</dbReference>
<evidence type="ECO:0000256" key="6">
    <source>
        <dbReference type="ARBA" id="ARBA00022692"/>
    </source>
</evidence>
<evidence type="ECO:0000259" key="13">
    <source>
        <dbReference type="PROSITE" id="PS50109"/>
    </source>
</evidence>
<dbReference type="CDD" id="cd00082">
    <property type="entry name" value="HisKA"/>
    <property type="match status" value="1"/>
</dbReference>
<dbReference type="GO" id="GO:0000156">
    <property type="term" value="F:phosphorelay response regulator activity"/>
    <property type="evidence" value="ECO:0007669"/>
    <property type="project" value="TreeGrafter"/>
</dbReference>
<feature type="domain" description="PAS" evidence="14">
    <location>
        <begin position="224"/>
        <end position="272"/>
    </location>
</feature>
<dbReference type="InterPro" id="IPR000014">
    <property type="entry name" value="PAS"/>
</dbReference>
<sequence length="571" mass="62700">MQPTKRSLPPKETESGELARLAAENAELRRNNRDAFDYIRAKTNQLLNTMGTRSLPPEELADWSLLEFDPIGIVAQSFQHVLENIRETNERLQLAHQEVQAVFEAVGAAVLVLDPQMRIIAYNDRVRTLLLNAEGDMTGVLCQEVVCRSKAGMQDCVHSKVLASGRPEASADFYTNGRFFDVIGQPILDPQGRVTRVVLAYNDVTEHKRSQSDLLVALDAVRRAKEQIDTLLRTMSDGLVATDGKRRIVLMNQAAEELLGLCLHESLGRPLLDVIRHAGLRAHLEAVARGEAQVLTDMEFVIDGQKKVFQARTTAFSSTVASDQGRITLLHDVTRARDIERVKDEFLSTAAHQLRTPLTSVIGYSDLLIEADDDIGDDARLEYLRQIHAKAEQLSEIVSNLLDISRIEAGEGVTLTCQAHSAALLCRDAIAGFRYSLSGHRIDLTVEDDDMSIRVDHFAVLQVLENLLSNAMKYSPPGSPVVVSLRGDNGMCHISVCDQGIGMTEEQAAQAFDKFYRADASNTAIAGTGLGLTIVRHLVEAHGGRVSIDSRVGEGTAVHCTFPLAGRVQSP</sequence>
<evidence type="ECO:0000256" key="1">
    <source>
        <dbReference type="ARBA" id="ARBA00000085"/>
    </source>
</evidence>
<keyword evidence="4" id="KW-0597">Phosphoprotein</keyword>
<dbReference type="CDD" id="cd00130">
    <property type="entry name" value="PAS"/>
    <property type="match status" value="1"/>
</dbReference>
<dbReference type="PATRIC" id="fig|1603606.3.peg.361"/>
<dbReference type="Pfam" id="PF00989">
    <property type="entry name" value="PAS"/>
    <property type="match status" value="1"/>
</dbReference>
<proteinExistence type="predicted"/>
<dbReference type="EMBL" id="CP010802">
    <property type="protein sequence ID" value="ALC15127.1"/>
    <property type="molecule type" value="Genomic_DNA"/>
</dbReference>
<keyword evidence="12" id="KW-0472">Membrane</keyword>
<dbReference type="SUPFAM" id="SSF55785">
    <property type="entry name" value="PYP-like sensor domain (PAS domain)"/>
    <property type="match status" value="2"/>
</dbReference>
<dbReference type="Pfam" id="PF02518">
    <property type="entry name" value="HATPase_c"/>
    <property type="match status" value="1"/>
</dbReference>
<evidence type="ECO:0000256" key="9">
    <source>
        <dbReference type="ARBA" id="ARBA00022840"/>
    </source>
</evidence>
<dbReference type="SMART" id="SM00388">
    <property type="entry name" value="HisKA"/>
    <property type="match status" value="1"/>
</dbReference>
<dbReference type="InterPro" id="IPR013656">
    <property type="entry name" value="PAS_4"/>
</dbReference>
<dbReference type="Gene3D" id="3.30.450.20">
    <property type="entry name" value="PAS domain"/>
    <property type="match status" value="2"/>
</dbReference>
<organism evidence="15 16">
    <name type="scientific">Desulfuromonas soudanensis</name>
    <dbReference type="NCBI Taxonomy" id="1603606"/>
    <lineage>
        <taxon>Bacteria</taxon>
        <taxon>Pseudomonadati</taxon>
        <taxon>Thermodesulfobacteriota</taxon>
        <taxon>Desulfuromonadia</taxon>
        <taxon>Desulfuromonadales</taxon>
        <taxon>Desulfuromonadaceae</taxon>
        <taxon>Desulfuromonas</taxon>
    </lineage>
</organism>
<dbReference type="AlphaFoldDB" id="A0A0M4CXW5"/>
<dbReference type="GO" id="GO:0030295">
    <property type="term" value="F:protein kinase activator activity"/>
    <property type="evidence" value="ECO:0007669"/>
    <property type="project" value="TreeGrafter"/>
</dbReference>
<keyword evidence="5" id="KW-0808">Transferase</keyword>
<dbReference type="KEGG" id="des:DSOUD_0332"/>
<evidence type="ECO:0000256" key="5">
    <source>
        <dbReference type="ARBA" id="ARBA00022679"/>
    </source>
</evidence>
<evidence type="ECO:0000256" key="2">
    <source>
        <dbReference type="ARBA" id="ARBA00004141"/>
    </source>
</evidence>
<dbReference type="PROSITE" id="PS50112">
    <property type="entry name" value="PAS"/>
    <property type="match status" value="1"/>
</dbReference>
<dbReference type="FunFam" id="3.30.565.10:FF:000006">
    <property type="entry name" value="Sensor histidine kinase WalK"/>
    <property type="match status" value="1"/>
</dbReference>
<evidence type="ECO:0000256" key="7">
    <source>
        <dbReference type="ARBA" id="ARBA00022741"/>
    </source>
</evidence>
<evidence type="ECO:0000256" key="3">
    <source>
        <dbReference type="ARBA" id="ARBA00012438"/>
    </source>
</evidence>
<dbReference type="SUPFAM" id="SSF55874">
    <property type="entry name" value="ATPase domain of HSP90 chaperone/DNA topoisomerase II/histidine kinase"/>
    <property type="match status" value="1"/>
</dbReference>
<dbReference type="PANTHER" id="PTHR42878">
    <property type="entry name" value="TWO-COMPONENT HISTIDINE KINASE"/>
    <property type="match status" value="1"/>
</dbReference>
<keyword evidence="6" id="KW-0812">Transmembrane</keyword>
<dbReference type="Pfam" id="PF08448">
    <property type="entry name" value="PAS_4"/>
    <property type="match status" value="1"/>
</dbReference>
<evidence type="ECO:0000256" key="10">
    <source>
        <dbReference type="ARBA" id="ARBA00022989"/>
    </source>
</evidence>
<dbReference type="SMART" id="SM00091">
    <property type="entry name" value="PAS"/>
    <property type="match status" value="2"/>
</dbReference>
<dbReference type="Gene3D" id="3.30.565.10">
    <property type="entry name" value="Histidine kinase-like ATPase, C-terminal domain"/>
    <property type="match status" value="1"/>
</dbReference>
<dbReference type="NCBIfam" id="TIGR00229">
    <property type="entry name" value="sensory_box"/>
    <property type="match status" value="1"/>
</dbReference>
<dbReference type="InterPro" id="IPR004358">
    <property type="entry name" value="Sig_transdc_His_kin-like_C"/>
</dbReference>
<dbReference type="STRING" id="1603606.DSOUD_0332"/>
<dbReference type="OrthoDB" id="9813151at2"/>
<evidence type="ECO:0000256" key="8">
    <source>
        <dbReference type="ARBA" id="ARBA00022777"/>
    </source>
</evidence>
<comment type="catalytic activity">
    <reaction evidence="1">
        <text>ATP + protein L-histidine = ADP + protein N-phospho-L-histidine.</text>
        <dbReference type="EC" id="2.7.13.3"/>
    </reaction>
</comment>
<dbReference type="PANTHER" id="PTHR42878:SF7">
    <property type="entry name" value="SENSOR HISTIDINE KINASE GLRK"/>
    <property type="match status" value="1"/>
</dbReference>
<dbReference type="GO" id="GO:0000155">
    <property type="term" value="F:phosphorelay sensor kinase activity"/>
    <property type="evidence" value="ECO:0007669"/>
    <property type="project" value="InterPro"/>
</dbReference>
<evidence type="ECO:0000256" key="12">
    <source>
        <dbReference type="ARBA" id="ARBA00023136"/>
    </source>
</evidence>
<dbReference type="GO" id="GO:0006355">
    <property type="term" value="P:regulation of DNA-templated transcription"/>
    <property type="evidence" value="ECO:0007669"/>
    <property type="project" value="InterPro"/>
</dbReference>
<dbReference type="PRINTS" id="PR00344">
    <property type="entry name" value="BCTRLSENSOR"/>
</dbReference>
<comment type="subcellular location">
    <subcellularLocation>
        <location evidence="2">Membrane</location>
        <topology evidence="2">Multi-pass membrane protein</topology>
    </subcellularLocation>
</comment>
<dbReference type="SMART" id="SM00387">
    <property type="entry name" value="HATPase_c"/>
    <property type="match status" value="1"/>
</dbReference>
<protein>
    <recommendedName>
        <fullName evidence="3">histidine kinase</fullName>
        <ecNumber evidence="3">2.7.13.3</ecNumber>
    </recommendedName>
</protein>
<keyword evidence="9" id="KW-0067">ATP-binding</keyword>
<keyword evidence="11" id="KW-0902">Two-component regulatory system</keyword>
<dbReference type="InterPro" id="IPR003594">
    <property type="entry name" value="HATPase_dom"/>
</dbReference>
<dbReference type="InterPro" id="IPR050351">
    <property type="entry name" value="BphY/WalK/GraS-like"/>
</dbReference>
<evidence type="ECO:0000259" key="14">
    <source>
        <dbReference type="PROSITE" id="PS50112"/>
    </source>
</evidence>
<name>A0A0M4CXW5_9BACT</name>
<dbReference type="PROSITE" id="PS50109">
    <property type="entry name" value="HIS_KIN"/>
    <property type="match status" value="1"/>
</dbReference>
<evidence type="ECO:0000256" key="11">
    <source>
        <dbReference type="ARBA" id="ARBA00023012"/>
    </source>
</evidence>
<keyword evidence="10" id="KW-1133">Transmembrane helix</keyword>
<dbReference type="Proteomes" id="UP000057158">
    <property type="component" value="Chromosome"/>
</dbReference>
<dbReference type="GO" id="GO:0016020">
    <property type="term" value="C:membrane"/>
    <property type="evidence" value="ECO:0007669"/>
    <property type="project" value="UniProtKB-SubCell"/>
</dbReference>
<evidence type="ECO:0000313" key="15">
    <source>
        <dbReference type="EMBL" id="ALC15127.1"/>
    </source>
</evidence>
<evidence type="ECO:0000256" key="4">
    <source>
        <dbReference type="ARBA" id="ARBA00022553"/>
    </source>
</evidence>
<dbReference type="InterPro" id="IPR035965">
    <property type="entry name" value="PAS-like_dom_sf"/>
</dbReference>
<dbReference type="GO" id="GO:0005524">
    <property type="term" value="F:ATP binding"/>
    <property type="evidence" value="ECO:0007669"/>
    <property type="project" value="UniProtKB-KW"/>
</dbReference>
<dbReference type="RefSeq" id="WP_053549359.1">
    <property type="nucleotide sequence ID" value="NZ_CP010802.1"/>
</dbReference>
<accession>A0A0M4CXW5</accession>
<evidence type="ECO:0000313" key="16">
    <source>
        <dbReference type="Proteomes" id="UP000057158"/>
    </source>
</evidence>
<dbReference type="InterPro" id="IPR036097">
    <property type="entry name" value="HisK_dim/P_sf"/>
</dbReference>
<dbReference type="GO" id="GO:0007234">
    <property type="term" value="P:osmosensory signaling via phosphorelay pathway"/>
    <property type="evidence" value="ECO:0007669"/>
    <property type="project" value="TreeGrafter"/>
</dbReference>
<dbReference type="InterPro" id="IPR005467">
    <property type="entry name" value="His_kinase_dom"/>
</dbReference>
<keyword evidence="16" id="KW-1185">Reference proteome</keyword>
<gene>
    <name evidence="15" type="ORF">DSOUD_0332</name>
</gene>
<dbReference type="InterPro" id="IPR036890">
    <property type="entry name" value="HATPase_C_sf"/>
</dbReference>
<feature type="domain" description="Histidine kinase" evidence="13">
    <location>
        <begin position="349"/>
        <end position="566"/>
    </location>
</feature>
<dbReference type="Pfam" id="PF00512">
    <property type="entry name" value="HisKA"/>
    <property type="match status" value="1"/>
</dbReference>
<keyword evidence="8 15" id="KW-0418">Kinase</keyword>
<keyword evidence="7" id="KW-0547">Nucleotide-binding</keyword>
<reference evidence="15 16" key="1">
    <citation type="submission" date="2015-07" db="EMBL/GenBank/DDBJ databases">
        <title>Isolation and Genomic Characterization of a Novel Halophilic Metal-Reducing Deltaproteobacterium from the Deep Subsurface.</title>
        <authorList>
            <person name="Badalamenti J.P."/>
            <person name="Summers Z.M."/>
            <person name="Gralnick J.A."/>
            <person name="Bond D.R."/>
        </authorList>
    </citation>
    <scope>NUCLEOTIDE SEQUENCE [LARGE SCALE GENOMIC DNA]</scope>
    <source>
        <strain evidence="15 16">WTL</strain>
    </source>
</reference>
<dbReference type="SUPFAM" id="SSF47384">
    <property type="entry name" value="Homodimeric domain of signal transducing histidine kinase"/>
    <property type="match status" value="1"/>
</dbReference>
<dbReference type="InterPro" id="IPR003661">
    <property type="entry name" value="HisK_dim/P_dom"/>
</dbReference>
<dbReference type="EC" id="2.7.13.3" evidence="3"/>
<dbReference type="CDD" id="cd00075">
    <property type="entry name" value="HATPase"/>
    <property type="match status" value="1"/>
</dbReference>